<accession>A0A4P2R0M8</accession>
<reference evidence="3 4" key="1">
    <citation type="submission" date="2015-09" db="EMBL/GenBank/DDBJ databases">
        <title>Sorangium comparison.</title>
        <authorList>
            <person name="Zaburannyi N."/>
            <person name="Bunk B."/>
            <person name="Overmann J."/>
            <person name="Mueller R."/>
        </authorList>
    </citation>
    <scope>NUCLEOTIDE SEQUENCE [LARGE SCALE GENOMIC DNA]</scope>
    <source>
        <strain evidence="3 4">So ce836</strain>
    </source>
</reference>
<organism evidence="3 4">
    <name type="scientific">Sorangium cellulosum</name>
    <name type="common">Polyangium cellulosum</name>
    <dbReference type="NCBI Taxonomy" id="56"/>
    <lineage>
        <taxon>Bacteria</taxon>
        <taxon>Pseudomonadati</taxon>
        <taxon>Myxococcota</taxon>
        <taxon>Polyangia</taxon>
        <taxon>Polyangiales</taxon>
        <taxon>Polyangiaceae</taxon>
        <taxon>Sorangium</taxon>
    </lineage>
</organism>
<protein>
    <recommendedName>
        <fullName evidence="5">Secreted protein</fullName>
    </recommendedName>
</protein>
<name>A0A4P2R0M8_SORCE</name>
<keyword evidence="2" id="KW-0732">Signal</keyword>
<gene>
    <name evidence="3" type="ORF">SOCE836_076350</name>
</gene>
<dbReference type="PROSITE" id="PS51257">
    <property type="entry name" value="PROKAR_LIPOPROTEIN"/>
    <property type="match status" value="1"/>
</dbReference>
<feature type="signal peptide" evidence="2">
    <location>
        <begin position="1"/>
        <end position="22"/>
    </location>
</feature>
<evidence type="ECO:0000313" key="4">
    <source>
        <dbReference type="Proteomes" id="UP000295497"/>
    </source>
</evidence>
<feature type="region of interest" description="Disordered" evidence="1">
    <location>
        <begin position="103"/>
        <end position="129"/>
    </location>
</feature>
<sequence>MRRLANPSISLFFGLMMLQTFGAGCTAFVEVGDDSGHAAGPDDDANGTGSGGAGGSFSTGGGSPVGSGGNSSTGGGSPVGSGGNFGTGGGPESATAGAIALLGSQLPEPPDDPWSSSATGGGPSPDPDDLMVIIGAPTRSCAAPNAALECGDWRVSFRIPPTLQVPGIIDFSDENFYLLSLYHVNGPDRGDGDCSRIGGIFTSGMLEIVSIDAANVVVRLSGTETDRFDANGEYTAARCP</sequence>
<evidence type="ECO:0008006" key="5">
    <source>
        <dbReference type="Google" id="ProtNLM"/>
    </source>
</evidence>
<feature type="region of interest" description="Disordered" evidence="1">
    <location>
        <begin position="38"/>
        <end position="90"/>
    </location>
</feature>
<feature type="chain" id="PRO_5020576291" description="Secreted protein" evidence="2">
    <location>
        <begin position="23"/>
        <end position="240"/>
    </location>
</feature>
<feature type="compositionally biased region" description="Gly residues" evidence="1">
    <location>
        <begin position="48"/>
        <end position="90"/>
    </location>
</feature>
<dbReference type="Proteomes" id="UP000295497">
    <property type="component" value="Chromosome"/>
</dbReference>
<evidence type="ECO:0000256" key="1">
    <source>
        <dbReference type="SAM" id="MobiDB-lite"/>
    </source>
</evidence>
<dbReference type="AlphaFoldDB" id="A0A4P2R0M8"/>
<dbReference type="EMBL" id="CP012672">
    <property type="protein sequence ID" value="AUX35443.1"/>
    <property type="molecule type" value="Genomic_DNA"/>
</dbReference>
<evidence type="ECO:0000313" key="3">
    <source>
        <dbReference type="EMBL" id="AUX35443.1"/>
    </source>
</evidence>
<evidence type="ECO:0000256" key="2">
    <source>
        <dbReference type="SAM" id="SignalP"/>
    </source>
</evidence>
<proteinExistence type="predicted"/>